<comment type="caution">
    <text evidence="2">The sequence shown here is derived from an EMBL/GenBank/DDBJ whole genome shotgun (WGS) entry which is preliminary data.</text>
</comment>
<proteinExistence type="predicted"/>
<dbReference type="AlphaFoldDB" id="A0AAN9GMX1"/>
<dbReference type="EMBL" id="JBAMIC010000001">
    <property type="protein sequence ID" value="KAK7114542.1"/>
    <property type="molecule type" value="Genomic_DNA"/>
</dbReference>
<dbReference type="Proteomes" id="UP001374579">
    <property type="component" value="Unassembled WGS sequence"/>
</dbReference>
<evidence type="ECO:0000313" key="3">
    <source>
        <dbReference type="Proteomes" id="UP001374579"/>
    </source>
</evidence>
<feature type="region of interest" description="Disordered" evidence="1">
    <location>
        <begin position="112"/>
        <end position="185"/>
    </location>
</feature>
<feature type="compositionally biased region" description="Basic and acidic residues" evidence="1">
    <location>
        <begin position="26"/>
        <end position="43"/>
    </location>
</feature>
<feature type="compositionally biased region" description="Pro residues" evidence="1">
    <location>
        <begin position="142"/>
        <end position="158"/>
    </location>
</feature>
<accession>A0AAN9GMX1</accession>
<dbReference type="PANTHER" id="PTHR33244:SF3">
    <property type="entry name" value="PEPTIDASE A2 DOMAIN-CONTAINING PROTEIN"/>
    <property type="match status" value="1"/>
</dbReference>
<keyword evidence="3" id="KW-1185">Reference proteome</keyword>
<evidence type="ECO:0000256" key="1">
    <source>
        <dbReference type="SAM" id="MobiDB-lite"/>
    </source>
</evidence>
<gene>
    <name evidence="2" type="ORF">V1264_000591</name>
</gene>
<protein>
    <submittedName>
        <fullName evidence="2">Uncharacterized protein</fullName>
    </submittedName>
</protein>
<organism evidence="2 3">
    <name type="scientific">Littorina saxatilis</name>
    <dbReference type="NCBI Taxonomy" id="31220"/>
    <lineage>
        <taxon>Eukaryota</taxon>
        <taxon>Metazoa</taxon>
        <taxon>Spiralia</taxon>
        <taxon>Lophotrochozoa</taxon>
        <taxon>Mollusca</taxon>
        <taxon>Gastropoda</taxon>
        <taxon>Caenogastropoda</taxon>
        <taxon>Littorinimorpha</taxon>
        <taxon>Littorinoidea</taxon>
        <taxon>Littorinidae</taxon>
        <taxon>Littorina</taxon>
    </lineage>
</organism>
<name>A0AAN9GMX1_9CAEN</name>
<reference evidence="2 3" key="1">
    <citation type="submission" date="2024-02" db="EMBL/GenBank/DDBJ databases">
        <title>Chromosome-scale genome assembly of the rough periwinkle Littorina saxatilis.</title>
        <authorList>
            <person name="De Jode A."/>
            <person name="Faria R."/>
            <person name="Formenti G."/>
            <person name="Sims Y."/>
            <person name="Smith T.P."/>
            <person name="Tracey A."/>
            <person name="Wood J.M.D."/>
            <person name="Zagrodzka Z.B."/>
            <person name="Johannesson K."/>
            <person name="Butlin R.K."/>
            <person name="Leder E.H."/>
        </authorList>
    </citation>
    <scope>NUCLEOTIDE SEQUENCE [LARGE SCALE GENOMIC DNA]</scope>
    <source>
        <strain evidence="2">Snail1</strain>
        <tissue evidence="2">Muscle</tissue>
    </source>
</reference>
<evidence type="ECO:0000313" key="2">
    <source>
        <dbReference type="EMBL" id="KAK7114542.1"/>
    </source>
</evidence>
<feature type="region of interest" description="Disordered" evidence="1">
    <location>
        <begin position="26"/>
        <end position="49"/>
    </location>
</feature>
<dbReference type="PANTHER" id="PTHR33244">
    <property type="entry name" value="INTEGRASE CATALYTIC DOMAIN-CONTAINING PROTEIN-RELATED"/>
    <property type="match status" value="1"/>
</dbReference>
<sequence length="185" mass="21098">MRTTLPTLESNLISKMVRRDAIKARDEQAKLRNKSDHDRRHGTETLPPLIPGDVVLQKLDHEKSWGKPATVLRQCAPRSYEIRSERGQYRRNRRHLRLSSRQVLDMPTMINIPVPYPVPTQQSPVPETPSRRDADQPGLRSPEPPPTPGFPQRPPEAPNPGHQPSTPVIKTRSGRTVRPPSRFEE</sequence>